<dbReference type="FunFam" id="3.30.1330.50:FF:000003">
    <property type="entry name" value="2-C-methyl-D-erythritol 2,4-cyclodiphosphate synthase"/>
    <property type="match status" value="1"/>
</dbReference>
<name>A0A1F7SHS6_9BACT</name>
<dbReference type="HAMAP" id="MF_00107">
    <property type="entry name" value="IspF"/>
    <property type="match status" value="1"/>
</dbReference>
<dbReference type="Gene3D" id="3.30.1330.50">
    <property type="entry name" value="2-C-methyl-D-erythritol 2,4-cyclodiphosphate synthase"/>
    <property type="match status" value="1"/>
</dbReference>
<feature type="binding site" evidence="7">
    <location>
        <position position="8"/>
    </location>
    <ligand>
        <name>a divalent metal cation</name>
        <dbReference type="ChEBI" id="CHEBI:60240"/>
    </ligand>
</feature>
<dbReference type="GO" id="GO:0008685">
    <property type="term" value="F:2-C-methyl-D-erythritol 2,4-cyclodiphosphate synthase activity"/>
    <property type="evidence" value="ECO:0007669"/>
    <property type="project" value="UniProtKB-UniRule"/>
</dbReference>
<dbReference type="Proteomes" id="UP000178082">
    <property type="component" value="Unassembled WGS sequence"/>
</dbReference>
<accession>A0A1F7SHS6</accession>
<feature type="site" description="Transition state stabilizer" evidence="7">
    <location>
        <position position="133"/>
    </location>
</feature>
<protein>
    <recommendedName>
        <fullName evidence="3 7">2-C-methyl-D-erythritol 2,4-cyclodiphosphate synthase</fullName>
        <shortName evidence="7">MECDP-synthase</shortName>
        <shortName evidence="7">MECPP-synthase</shortName>
        <shortName evidence="7">MECPS</shortName>
        <ecNumber evidence="3 7">4.6.1.12</ecNumber>
    </recommendedName>
</protein>
<evidence type="ECO:0000313" key="10">
    <source>
        <dbReference type="EMBL" id="OGL53342.1"/>
    </source>
</evidence>
<feature type="binding site" evidence="7">
    <location>
        <begin position="56"/>
        <end position="58"/>
    </location>
    <ligand>
        <name>4-CDP-2-C-methyl-D-erythritol 2-phosphate</name>
        <dbReference type="ChEBI" id="CHEBI:57919"/>
    </ligand>
</feature>
<dbReference type="UniPathway" id="UPA00056">
    <property type="reaction ID" value="UER00095"/>
</dbReference>
<comment type="caution">
    <text evidence="10">The sequence shown here is derived from an EMBL/GenBank/DDBJ whole genome shotgun (WGS) entry which is preliminary data.</text>
</comment>
<dbReference type="GO" id="GO:0019288">
    <property type="term" value="P:isopentenyl diphosphate biosynthetic process, methylerythritol 4-phosphate pathway"/>
    <property type="evidence" value="ECO:0007669"/>
    <property type="project" value="UniProtKB-UniRule"/>
</dbReference>
<evidence type="ECO:0000256" key="2">
    <source>
        <dbReference type="ARBA" id="ARBA00004709"/>
    </source>
</evidence>
<comment type="caution">
    <text evidence="7">Lacks conserved residue(s) required for the propagation of feature annotation.</text>
</comment>
<evidence type="ECO:0000256" key="4">
    <source>
        <dbReference type="ARBA" id="ARBA00022723"/>
    </source>
</evidence>
<dbReference type="PANTHER" id="PTHR43181:SF1">
    <property type="entry name" value="2-C-METHYL-D-ERYTHRITOL 2,4-CYCLODIPHOSPHATE SYNTHASE, CHLOROPLASTIC"/>
    <property type="match status" value="1"/>
</dbReference>
<dbReference type="NCBIfam" id="TIGR00151">
    <property type="entry name" value="ispF"/>
    <property type="match status" value="1"/>
</dbReference>
<keyword evidence="6 7" id="KW-0456">Lyase</keyword>
<feature type="binding site" evidence="7">
    <location>
        <begin position="8"/>
        <end position="10"/>
    </location>
    <ligand>
        <name>4-CDP-2-C-methyl-D-erythritol 2-phosphate</name>
        <dbReference type="ChEBI" id="CHEBI:57919"/>
    </ligand>
</feature>
<dbReference type="InterPro" id="IPR020555">
    <property type="entry name" value="MECDP_synthase_CS"/>
</dbReference>
<dbReference type="PROSITE" id="PS01350">
    <property type="entry name" value="ISPF"/>
    <property type="match status" value="1"/>
</dbReference>
<sequence length="163" mass="18027">MRFGIGYDVHPFEEGRKLVLAGIEIPYEKGLSGHSDADVLSHAICDAMLGAAGQEDIGVHFPDNDEKYKNISSLILIKKVKEIVEKKGFIINNIDTVIITQEPRLADYRARMRENLANALDIPQSRLNIKATTPERLGSFGRGEGMAVYAVVSLEGMELENNL</sequence>
<comment type="function">
    <text evidence="7">Involved in the biosynthesis of isopentenyl diphosphate (IPP) and dimethylallyl diphosphate (DMAPP), two major building blocks of isoprenoid compounds. Catalyzes the conversion of 4-diphosphocytidyl-2-C-methyl-D-erythritol 2-phosphate (CDP-ME2P) to 2-C-methyl-D-erythritol 2,4-cyclodiphosphate (ME-CPP) with a corresponding release of cytidine 5-monophosphate (CMP).</text>
</comment>
<proteinExistence type="inferred from homology"/>
<dbReference type="STRING" id="1817883.A3G31_07505"/>
<dbReference type="InterPro" id="IPR003526">
    <property type="entry name" value="MECDP_synthase"/>
</dbReference>
<dbReference type="InterPro" id="IPR036571">
    <property type="entry name" value="MECDP_synthase_sf"/>
</dbReference>
<comment type="cofactor">
    <cofactor evidence="7">
        <name>a divalent metal cation</name>
        <dbReference type="ChEBI" id="CHEBI:60240"/>
    </cofactor>
    <text evidence="7">Binds 1 divalent metal cation per subunit.</text>
</comment>
<gene>
    <name evidence="7" type="primary">ispF</name>
    <name evidence="10" type="ORF">A3G31_07505</name>
</gene>
<feature type="binding site" evidence="7">
    <location>
        <position position="42"/>
    </location>
    <ligand>
        <name>a divalent metal cation</name>
        <dbReference type="ChEBI" id="CHEBI:60240"/>
    </ligand>
</feature>
<dbReference type="GO" id="GO:0016114">
    <property type="term" value="P:terpenoid biosynthetic process"/>
    <property type="evidence" value="ECO:0007669"/>
    <property type="project" value="InterPro"/>
</dbReference>
<organism evidence="10 11">
    <name type="scientific">Candidatus Schekmanbacteria bacterium RIFCSPLOWO2_12_FULL_38_15</name>
    <dbReference type="NCBI Taxonomy" id="1817883"/>
    <lineage>
        <taxon>Bacteria</taxon>
        <taxon>Candidatus Schekmaniibacteriota</taxon>
    </lineage>
</organism>
<evidence type="ECO:0000313" key="11">
    <source>
        <dbReference type="Proteomes" id="UP000178082"/>
    </source>
</evidence>
<evidence type="ECO:0000256" key="8">
    <source>
        <dbReference type="RuleBase" id="RU004395"/>
    </source>
</evidence>
<feature type="binding site" evidence="7">
    <location>
        <position position="142"/>
    </location>
    <ligand>
        <name>4-CDP-2-C-methyl-D-erythritol 2-phosphate</name>
        <dbReference type="ChEBI" id="CHEBI:57919"/>
    </ligand>
</feature>
<dbReference type="Pfam" id="PF02542">
    <property type="entry name" value="YgbB"/>
    <property type="match status" value="1"/>
</dbReference>
<keyword evidence="4 7" id="KW-0479">Metal-binding</keyword>
<feature type="binding site" evidence="7">
    <location>
        <begin position="61"/>
        <end position="65"/>
    </location>
    <ligand>
        <name>4-CDP-2-C-methyl-D-erythritol 2-phosphate</name>
        <dbReference type="ChEBI" id="CHEBI:57919"/>
    </ligand>
</feature>
<evidence type="ECO:0000256" key="1">
    <source>
        <dbReference type="ARBA" id="ARBA00000200"/>
    </source>
</evidence>
<comment type="subunit">
    <text evidence="7">Homotrimer.</text>
</comment>
<comment type="pathway">
    <text evidence="2 7">Isoprenoid biosynthesis; isopentenyl diphosphate biosynthesis via DXP pathway; isopentenyl diphosphate from 1-deoxy-D-xylulose 5-phosphate: step 4/6.</text>
</comment>
<feature type="site" description="Transition state stabilizer" evidence="7">
    <location>
        <position position="34"/>
    </location>
</feature>
<dbReference type="SUPFAM" id="SSF69765">
    <property type="entry name" value="IpsF-like"/>
    <property type="match status" value="1"/>
</dbReference>
<dbReference type="GO" id="GO:0046872">
    <property type="term" value="F:metal ion binding"/>
    <property type="evidence" value="ECO:0007669"/>
    <property type="project" value="UniProtKB-KW"/>
</dbReference>
<evidence type="ECO:0000259" key="9">
    <source>
        <dbReference type="Pfam" id="PF02542"/>
    </source>
</evidence>
<feature type="domain" description="2-C-methyl-D-erythritol 2,4-cyclodiphosphate synthase" evidence="9">
    <location>
        <begin position="1"/>
        <end position="154"/>
    </location>
</feature>
<dbReference type="CDD" id="cd00554">
    <property type="entry name" value="MECDP_synthase"/>
    <property type="match status" value="1"/>
</dbReference>
<dbReference type="AlphaFoldDB" id="A0A1F7SHS6"/>
<dbReference type="EC" id="4.6.1.12" evidence="3 7"/>
<keyword evidence="5 7" id="KW-0414">Isoprene biosynthesis</keyword>
<dbReference type="EMBL" id="MGDI01000025">
    <property type="protein sequence ID" value="OGL53342.1"/>
    <property type="molecule type" value="Genomic_DNA"/>
</dbReference>
<evidence type="ECO:0000256" key="3">
    <source>
        <dbReference type="ARBA" id="ARBA00012579"/>
    </source>
</evidence>
<evidence type="ECO:0000256" key="6">
    <source>
        <dbReference type="ARBA" id="ARBA00023239"/>
    </source>
</evidence>
<feature type="binding site" evidence="7">
    <location>
        <begin position="132"/>
        <end position="135"/>
    </location>
    <ligand>
        <name>4-CDP-2-C-methyl-D-erythritol 2-phosphate</name>
        <dbReference type="ChEBI" id="CHEBI:57919"/>
    </ligand>
</feature>
<reference evidence="10 11" key="1">
    <citation type="journal article" date="2016" name="Nat. Commun.">
        <title>Thousands of microbial genomes shed light on interconnected biogeochemical processes in an aquifer system.</title>
        <authorList>
            <person name="Anantharaman K."/>
            <person name="Brown C.T."/>
            <person name="Hug L.A."/>
            <person name="Sharon I."/>
            <person name="Castelle C.J."/>
            <person name="Probst A.J."/>
            <person name="Thomas B.C."/>
            <person name="Singh A."/>
            <person name="Wilkins M.J."/>
            <person name="Karaoz U."/>
            <person name="Brodie E.L."/>
            <person name="Williams K.H."/>
            <person name="Hubbard S.S."/>
            <person name="Banfield J.F."/>
        </authorList>
    </citation>
    <scope>NUCLEOTIDE SEQUENCE [LARGE SCALE GENOMIC DNA]</scope>
</reference>
<comment type="catalytic activity">
    <reaction evidence="1 7 8">
        <text>4-CDP-2-C-methyl-D-erythritol 2-phosphate = 2-C-methyl-D-erythritol 2,4-cyclic diphosphate + CMP</text>
        <dbReference type="Rhea" id="RHEA:23864"/>
        <dbReference type="ChEBI" id="CHEBI:57919"/>
        <dbReference type="ChEBI" id="CHEBI:58483"/>
        <dbReference type="ChEBI" id="CHEBI:60377"/>
        <dbReference type="EC" id="4.6.1.12"/>
    </reaction>
</comment>
<feature type="binding site" evidence="7">
    <location>
        <position position="10"/>
    </location>
    <ligand>
        <name>a divalent metal cation</name>
        <dbReference type="ChEBI" id="CHEBI:60240"/>
    </ligand>
</feature>
<dbReference type="PANTHER" id="PTHR43181">
    <property type="entry name" value="2-C-METHYL-D-ERYTHRITOL 2,4-CYCLODIPHOSPHATE SYNTHASE, CHLOROPLASTIC"/>
    <property type="match status" value="1"/>
</dbReference>
<feature type="binding site" evidence="7">
    <location>
        <begin position="34"/>
        <end position="35"/>
    </location>
    <ligand>
        <name>4-CDP-2-C-methyl-D-erythritol 2-phosphate</name>
        <dbReference type="ChEBI" id="CHEBI:57919"/>
    </ligand>
</feature>
<evidence type="ECO:0000256" key="5">
    <source>
        <dbReference type="ARBA" id="ARBA00023229"/>
    </source>
</evidence>
<comment type="similarity">
    <text evidence="7 8">Belongs to the IspF family.</text>
</comment>
<evidence type="ECO:0000256" key="7">
    <source>
        <dbReference type="HAMAP-Rule" id="MF_00107"/>
    </source>
</evidence>